<name>A0A6I8PFC4_ORNAN</name>
<reference evidence="6" key="2">
    <citation type="submission" date="2025-08" db="UniProtKB">
        <authorList>
            <consortium name="Ensembl"/>
        </authorList>
    </citation>
    <scope>IDENTIFICATION</scope>
    <source>
        <strain evidence="6">Glennie</strain>
    </source>
</reference>
<keyword evidence="7" id="KW-1185">Reference proteome</keyword>
<feature type="domain" description="Fibronectin type-III" evidence="5">
    <location>
        <begin position="736"/>
        <end position="828"/>
    </location>
</feature>
<sequence>QVVFTHRINLPPGAGCGCPPGTEPPASGAEVRALQARLEALEELVRGLREQCAGGCCQPGVAQAGTGQTDVRTLCSLHGVFDLSRCACACEPGWAGTTCSEPVGARPPAPGPSRPSPSSGLSSPSSCPDDCNDQGRCVQGRCQCFPGYSGPACDHPACPGDCNRHGRCQAGRCVCDPGYSGDDCGARSCPGDCRGRGRCQDGRCVCRPGYTGEDCGSRACPRGCSQRGRCQDGRCVCDPGFAGDDCAQRGCPRDCSQRGRCQDGRCLCHPGYAGEDCAQRTCPGDCSQRGLCRDGRCVCDPGYAGEDCAQRSCPRDCSQRGQCRDGSCVCDPGYAGEDCAQRSCPRDCSQRGQCRDGSCVCDLGYEGEDCAQRSCPRGCSQRGRCRDGRCVCHPGYAGEDCGTRTCPLGCRGRGRCRAGVCVCDPGFTGEDCGTRSCPGDCRGRGRCEDGRCVCWPGYAGEDCGSRSCPHDCRDHGRCRDGRCVCDAGYTGEDCGSRSCPGDCNRRGLCRDGRCVCDPGYAGEDCGTQSCPHDCRGRGRCQAGRCVCDPGYVGEDCGTRSCPGDCNRRGLCQDGRCVCEPGYSGPACGTQSCPHDCRGRGRCVQGTCVCQEGYGGADCGREEPVGAGQGCPGGCGPRELCQAGRCVCVEGFRGPDCAIQTCPADCRGRGRCRQGICVCQEGFAGQDCGEARVSGSASAFDHSGLAPGQEYNVAVRALRGPSRGPPASQTITTMIDGPTDLRVTDVTPTTLRLAWLRPRAEVDRFVVSYVSAGNQRVRLDVPPDQEGVLLEDLMPGVEYVVTVTAERGRAVSYPASVRANTGTEEMPPPRRGSRPTPPPFRGLDHLAAELGRFRDSVQELERYLRGRGYPLPGNQTYGSVARSIHTYLQRRVLGQSEDGALLISLDGLRGQFEQVVLRWRPGPARGGPGGELEVPGAARAALLPGLAPGTTYHVEVHGVRDGQASKSYAFITTTGSGVANTPVERWGLLGELNVTDAGAGLLRVTWVARPETFDRFLLQQWVAGVPGPREETVPGQVREALLPAPGTDYELHLSGVSPEGRSTAPLVYRNRTETPKTPRLGELRVSDVTPDSLRLSWTVPEGRFDSFLVQYKDAKGRPQAVPVEGPERSVTVSPLDPARKYKFNLFGLLGKKRVGPISAEAKTAAQKDPGPGALGRLGELRVSDPTPDSLRLSWTVPEGRFDSFLVQYKDAKGRPQAVPVEGPERSVTVSPLDPARKYKFNLFGFLGKKRVGPISADGTTGEWRPPPFPFLTIPHFLPSSSSFSSSSLSSGKTLIPHSRLTSTCEATPTLRAPEPRLGELRVSDPTPDSLRLSWTVPEGRFDSFLVQYKDAKGRPRAVPVEGPERSVTVSPLDPARKYKFNLFGLLGKKRVGPISADGTTGEWRPPPPPLPCLLVYPFSFLKTHLDPLSSSFPPPPPPLPLLKRTEQGRATRSPVYFRDAPTFAFSP</sequence>
<dbReference type="PROSITE" id="PS01186">
    <property type="entry name" value="EGF_2"/>
    <property type="match status" value="8"/>
</dbReference>
<dbReference type="GO" id="GO:0031175">
    <property type="term" value="P:neuron projection development"/>
    <property type="evidence" value="ECO:0000318"/>
    <property type="project" value="GO_Central"/>
</dbReference>
<dbReference type="Ensembl" id="ENSOANT00000075383.1">
    <property type="protein sequence ID" value="ENSOANP00000050773.1"/>
    <property type="gene ID" value="ENSOANG00000014402.3"/>
</dbReference>
<dbReference type="InterPro" id="IPR000742">
    <property type="entry name" value="EGF"/>
</dbReference>
<protein>
    <recommendedName>
        <fullName evidence="5">Fibronectin type-III domain-containing protein</fullName>
    </recommendedName>
</protein>
<keyword evidence="2" id="KW-1015">Disulfide bond</keyword>
<evidence type="ECO:0000256" key="2">
    <source>
        <dbReference type="ARBA" id="ARBA00023157"/>
    </source>
</evidence>
<evidence type="ECO:0000313" key="7">
    <source>
        <dbReference type="Proteomes" id="UP000002279"/>
    </source>
</evidence>
<evidence type="ECO:0000259" key="5">
    <source>
        <dbReference type="PROSITE" id="PS50853"/>
    </source>
</evidence>
<dbReference type="GO" id="GO:0005615">
    <property type="term" value="C:extracellular space"/>
    <property type="evidence" value="ECO:0000318"/>
    <property type="project" value="GO_Central"/>
</dbReference>
<dbReference type="PANTHER" id="PTHR46708:SF3">
    <property type="entry name" value="TENASCIN-X"/>
    <property type="match status" value="1"/>
</dbReference>
<dbReference type="PROSITE" id="PS00022">
    <property type="entry name" value="EGF_1"/>
    <property type="match status" value="7"/>
</dbReference>
<proteinExistence type="predicted"/>
<organism evidence="6 7">
    <name type="scientific">Ornithorhynchus anatinus</name>
    <name type="common">Duckbill platypus</name>
    <dbReference type="NCBI Taxonomy" id="9258"/>
    <lineage>
        <taxon>Eukaryota</taxon>
        <taxon>Metazoa</taxon>
        <taxon>Chordata</taxon>
        <taxon>Craniata</taxon>
        <taxon>Vertebrata</taxon>
        <taxon>Euteleostomi</taxon>
        <taxon>Mammalia</taxon>
        <taxon>Monotremata</taxon>
        <taxon>Ornithorhynchidae</taxon>
        <taxon>Ornithorhynchus</taxon>
    </lineage>
</organism>
<feature type="domain" description="Fibronectin type-III" evidence="5">
    <location>
        <begin position="1175"/>
        <end position="1265"/>
    </location>
</feature>
<dbReference type="InterPro" id="IPR050991">
    <property type="entry name" value="ECM_Regulatory_Proteins"/>
</dbReference>
<dbReference type="Pfam" id="PF23106">
    <property type="entry name" value="EGF_Teneurin"/>
    <property type="match status" value="5"/>
</dbReference>
<dbReference type="PANTHER" id="PTHR46708">
    <property type="entry name" value="TENASCIN"/>
    <property type="match status" value="1"/>
</dbReference>
<keyword evidence="3" id="KW-0325">Glycoprotein</keyword>
<dbReference type="Gene3D" id="2.60.40.10">
    <property type="entry name" value="Immunoglobulins"/>
    <property type="match status" value="7"/>
</dbReference>
<dbReference type="InterPro" id="IPR036116">
    <property type="entry name" value="FN3_sf"/>
</dbReference>
<dbReference type="Pfam" id="PF00041">
    <property type="entry name" value="fn3"/>
    <property type="match status" value="4"/>
</dbReference>
<dbReference type="PROSITE" id="PS50853">
    <property type="entry name" value="FN3"/>
    <property type="match status" value="4"/>
</dbReference>
<dbReference type="Bgee" id="ENSOANG00000014402">
    <property type="expression patterns" value="Expressed in fibroblast and 7 other cell types or tissues"/>
</dbReference>
<dbReference type="FunFam" id="2.60.40.10:FF:000099">
    <property type="entry name" value="Fibronectin 1"/>
    <property type="match status" value="1"/>
</dbReference>
<feature type="domain" description="Fibronectin type-III" evidence="5">
    <location>
        <begin position="1078"/>
        <end position="1168"/>
    </location>
</feature>
<dbReference type="InterPro" id="IPR013783">
    <property type="entry name" value="Ig-like_fold"/>
</dbReference>
<keyword evidence="1" id="KW-0677">Repeat</keyword>
<evidence type="ECO:0000256" key="4">
    <source>
        <dbReference type="SAM" id="MobiDB-lite"/>
    </source>
</evidence>
<reference evidence="6" key="3">
    <citation type="submission" date="2025-09" db="UniProtKB">
        <authorList>
            <consortium name="Ensembl"/>
        </authorList>
    </citation>
    <scope>IDENTIFICATION</scope>
    <source>
        <strain evidence="6">Glennie</strain>
    </source>
</reference>
<dbReference type="InParanoid" id="A0A6I8PFC4"/>
<dbReference type="SMART" id="SM00060">
    <property type="entry name" value="FN3"/>
    <property type="match status" value="6"/>
</dbReference>
<evidence type="ECO:0000313" key="6">
    <source>
        <dbReference type="Ensembl" id="ENSOANP00000050773.1"/>
    </source>
</evidence>
<dbReference type="Pfam" id="PF25024">
    <property type="entry name" value="EGF_TEN"/>
    <property type="match status" value="2"/>
</dbReference>
<dbReference type="CDD" id="cd00063">
    <property type="entry name" value="FN3"/>
    <property type="match status" value="4"/>
</dbReference>
<dbReference type="Gene3D" id="2.10.25.10">
    <property type="entry name" value="Laminin"/>
    <property type="match status" value="17"/>
</dbReference>
<dbReference type="Proteomes" id="UP000002279">
    <property type="component" value="Chromosome X5"/>
</dbReference>
<evidence type="ECO:0000256" key="3">
    <source>
        <dbReference type="ARBA" id="ARBA00023180"/>
    </source>
</evidence>
<feature type="region of interest" description="Disordered" evidence="4">
    <location>
        <begin position="818"/>
        <end position="841"/>
    </location>
</feature>
<reference evidence="6 7" key="1">
    <citation type="journal article" date="2008" name="Nature">
        <title>Genome analysis of the platypus reveals unique signatures of evolution.</title>
        <authorList>
            <person name="Warren W.C."/>
            <person name="Hillier L.W."/>
            <person name="Marshall Graves J.A."/>
            <person name="Birney E."/>
            <person name="Ponting C.P."/>
            <person name="Grutzner F."/>
            <person name="Belov K."/>
            <person name="Miller W."/>
            <person name="Clarke L."/>
            <person name="Chinwalla A.T."/>
            <person name="Yang S.P."/>
            <person name="Heger A."/>
            <person name="Locke D.P."/>
            <person name="Miethke P."/>
            <person name="Waters P.D."/>
            <person name="Veyrunes F."/>
            <person name="Fulton L."/>
            <person name="Fulton B."/>
            <person name="Graves T."/>
            <person name="Wallis J."/>
            <person name="Puente X.S."/>
            <person name="Lopez-Otin C."/>
            <person name="Ordonez G.R."/>
            <person name="Eichler E.E."/>
            <person name="Chen L."/>
            <person name="Cheng Z."/>
            <person name="Deakin J.E."/>
            <person name="Alsop A."/>
            <person name="Thompson K."/>
            <person name="Kirby P."/>
            <person name="Papenfuss A.T."/>
            <person name="Wakefield M.J."/>
            <person name="Olender T."/>
            <person name="Lancet D."/>
            <person name="Huttley G.A."/>
            <person name="Smit A.F."/>
            <person name="Pask A."/>
            <person name="Temple-Smith P."/>
            <person name="Batzer M.A."/>
            <person name="Walker J.A."/>
            <person name="Konkel M.K."/>
            <person name="Harris R.S."/>
            <person name="Whittington C.M."/>
            <person name="Wong E.S."/>
            <person name="Gemmell N.J."/>
            <person name="Buschiazzo E."/>
            <person name="Vargas Jentzsch I.M."/>
            <person name="Merkel A."/>
            <person name="Schmitz J."/>
            <person name="Zemann A."/>
            <person name="Churakov G."/>
            <person name="Kriegs J.O."/>
            <person name="Brosius J."/>
            <person name="Murchison E.P."/>
            <person name="Sachidanandam R."/>
            <person name="Smith C."/>
            <person name="Hannon G.J."/>
            <person name="Tsend-Ayush E."/>
            <person name="McMillan D."/>
            <person name="Attenborough R."/>
            <person name="Rens W."/>
            <person name="Ferguson-Smith M."/>
            <person name="Lefevre C.M."/>
            <person name="Sharp J.A."/>
            <person name="Nicholas K.R."/>
            <person name="Ray D.A."/>
            <person name="Kube M."/>
            <person name="Reinhardt R."/>
            <person name="Pringle T.H."/>
            <person name="Taylor J."/>
            <person name="Jones R.C."/>
            <person name="Nixon B."/>
            <person name="Dacheux J.L."/>
            <person name="Niwa H."/>
            <person name="Sekita Y."/>
            <person name="Huang X."/>
            <person name="Stark A."/>
            <person name="Kheradpour P."/>
            <person name="Kellis M."/>
            <person name="Flicek P."/>
            <person name="Chen Y."/>
            <person name="Webber C."/>
            <person name="Hardison R."/>
            <person name="Nelson J."/>
            <person name="Hallsworth-Pepin K."/>
            <person name="Delehaunty K."/>
            <person name="Markovic C."/>
            <person name="Minx P."/>
            <person name="Feng Y."/>
            <person name="Kremitzki C."/>
            <person name="Mitreva M."/>
            <person name="Glasscock J."/>
            <person name="Wylie T."/>
            <person name="Wohldmann P."/>
            <person name="Thiru P."/>
            <person name="Nhan M.N."/>
            <person name="Pohl C.S."/>
            <person name="Smith S.M."/>
            <person name="Hou S."/>
            <person name="Nefedov M."/>
            <person name="de Jong P.J."/>
            <person name="Renfree M.B."/>
            <person name="Mardis E.R."/>
            <person name="Wilson R.K."/>
        </authorList>
    </citation>
    <scope>NUCLEOTIDE SEQUENCE [LARGE SCALE GENOMIC DNA]</scope>
    <source>
        <strain evidence="6 7">Glennie</strain>
    </source>
</reference>
<feature type="domain" description="Fibronectin type-III" evidence="5">
    <location>
        <begin position="1315"/>
        <end position="1405"/>
    </location>
</feature>
<dbReference type="FunFam" id="2.10.25.10:FF:000001">
    <property type="entry name" value="Tenascin C"/>
    <property type="match status" value="17"/>
</dbReference>
<dbReference type="GeneTree" id="ENSGT00940000155565"/>
<evidence type="ECO:0000256" key="1">
    <source>
        <dbReference type="ARBA" id="ARBA00022737"/>
    </source>
</evidence>
<dbReference type="GO" id="GO:0030155">
    <property type="term" value="P:regulation of cell adhesion"/>
    <property type="evidence" value="ECO:0000318"/>
    <property type="project" value="GO_Central"/>
</dbReference>
<accession>A0A6I8PFC4</accession>
<dbReference type="SUPFAM" id="SSF49265">
    <property type="entry name" value="Fibronectin type III"/>
    <property type="match status" value="7"/>
</dbReference>
<dbReference type="FunFam" id="2.60.40.10:FF:000024">
    <property type="entry name" value="Tenascin-X"/>
    <property type="match status" value="3"/>
</dbReference>
<dbReference type="InterPro" id="IPR003961">
    <property type="entry name" value="FN3_dom"/>
</dbReference>
<dbReference type="SMART" id="SM00181">
    <property type="entry name" value="EGF"/>
    <property type="match status" value="18"/>
</dbReference>